<keyword evidence="2" id="KW-0500">Molybdenum</keyword>
<dbReference type="InterPro" id="IPR036374">
    <property type="entry name" value="OxRdtase_Mopterin-bd_sf"/>
</dbReference>
<dbReference type="PRINTS" id="PR00407">
    <property type="entry name" value="EUMOPTERIN"/>
</dbReference>
<keyword evidence="4 7" id="KW-0560">Oxidoreductase</keyword>
<dbReference type="NCBIfam" id="TIGR01409">
    <property type="entry name" value="TAT_signal_seq"/>
    <property type="match status" value="1"/>
</dbReference>
<comment type="cofactor">
    <cofactor evidence="1">
        <name>Mo-molybdopterin</name>
        <dbReference type="ChEBI" id="CHEBI:71302"/>
    </cofactor>
</comment>
<dbReference type="InterPro" id="IPR019546">
    <property type="entry name" value="TAT_signal_bac_arc"/>
</dbReference>
<proteinExistence type="predicted"/>
<dbReference type="EMBL" id="CAQJ01000016">
    <property type="protein sequence ID" value="CCQ89629.1"/>
    <property type="molecule type" value="Genomic_DNA"/>
</dbReference>
<dbReference type="GO" id="GO:0006790">
    <property type="term" value="P:sulfur compound metabolic process"/>
    <property type="evidence" value="ECO:0007669"/>
    <property type="project" value="TreeGrafter"/>
</dbReference>
<feature type="domain" description="Oxidoreductase molybdopterin-binding" evidence="5">
    <location>
        <begin position="125"/>
        <end position="290"/>
    </location>
</feature>
<dbReference type="InterPro" id="IPR006311">
    <property type="entry name" value="TAT_signal"/>
</dbReference>
<dbReference type="InterPro" id="IPR014756">
    <property type="entry name" value="Ig_E-set"/>
</dbReference>
<evidence type="ECO:0000313" key="8">
    <source>
        <dbReference type="Proteomes" id="UP000011704"/>
    </source>
</evidence>
<dbReference type="InterPro" id="IPR008335">
    <property type="entry name" value="Mopterin_OxRdtase_euk"/>
</dbReference>
<evidence type="ECO:0000256" key="1">
    <source>
        <dbReference type="ARBA" id="ARBA00001924"/>
    </source>
</evidence>
<dbReference type="CDD" id="cd02110">
    <property type="entry name" value="SO_family_Moco_dimer"/>
    <property type="match status" value="1"/>
</dbReference>
<dbReference type="GO" id="GO:0043546">
    <property type="term" value="F:molybdopterin cofactor binding"/>
    <property type="evidence" value="ECO:0007669"/>
    <property type="project" value="TreeGrafter"/>
</dbReference>
<name>M1YGQ3_NITG3</name>
<dbReference type="GO" id="GO:0020037">
    <property type="term" value="F:heme binding"/>
    <property type="evidence" value="ECO:0007669"/>
    <property type="project" value="TreeGrafter"/>
</dbReference>
<keyword evidence="8" id="KW-1185">Reference proteome</keyword>
<dbReference type="Proteomes" id="UP000011704">
    <property type="component" value="Unassembled WGS sequence"/>
</dbReference>
<dbReference type="SUPFAM" id="SSF56524">
    <property type="entry name" value="Oxidoreductase molybdopterin-binding domain"/>
    <property type="match status" value="1"/>
</dbReference>
<dbReference type="PROSITE" id="PS51318">
    <property type="entry name" value="TAT"/>
    <property type="match status" value="1"/>
</dbReference>
<evidence type="ECO:0000256" key="2">
    <source>
        <dbReference type="ARBA" id="ARBA00022505"/>
    </source>
</evidence>
<protein>
    <submittedName>
        <fullName evidence="7">Putative Sulfite:cytochrome c oxidoreductase, subunit A</fullName>
        <ecNumber evidence="7">1.8.3.1</ecNumber>
    </submittedName>
</protein>
<evidence type="ECO:0000259" key="6">
    <source>
        <dbReference type="Pfam" id="PF03404"/>
    </source>
</evidence>
<dbReference type="OrthoDB" id="9778777at2"/>
<dbReference type="Gene3D" id="2.60.40.650">
    <property type="match status" value="1"/>
</dbReference>
<dbReference type="InterPro" id="IPR005066">
    <property type="entry name" value="MoCF_OxRdtse_dimer"/>
</dbReference>
<dbReference type="InParanoid" id="M1YGQ3"/>
<comment type="caution">
    <text evidence="7">The sequence shown here is derived from an EMBL/GenBank/DDBJ whole genome shotgun (WGS) entry which is preliminary data.</text>
</comment>
<organism evidence="7 8">
    <name type="scientific">Nitrospina gracilis (strain 3/211)</name>
    <dbReference type="NCBI Taxonomy" id="1266370"/>
    <lineage>
        <taxon>Bacteria</taxon>
        <taxon>Pseudomonadati</taxon>
        <taxon>Nitrospinota/Tectimicrobiota group</taxon>
        <taxon>Nitrospinota</taxon>
        <taxon>Nitrospinia</taxon>
        <taxon>Nitrospinales</taxon>
        <taxon>Nitrospinaceae</taxon>
        <taxon>Nitrospina</taxon>
    </lineage>
</organism>
<dbReference type="GO" id="GO:0008482">
    <property type="term" value="F:sulfite oxidase activity"/>
    <property type="evidence" value="ECO:0007669"/>
    <property type="project" value="UniProtKB-EC"/>
</dbReference>
<evidence type="ECO:0000313" key="7">
    <source>
        <dbReference type="EMBL" id="CCQ89629.1"/>
    </source>
</evidence>
<dbReference type="InterPro" id="IPR000572">
    <property type="entry name" value="OxRdtase_Mopterin-bd_dom"/>
</dbReference>
<dbReference type="Gene3D" id="3.90.420.10">
    <property type="entry name" value="Oxidoreductase, molybdopterin-binding domain"/>
    <property type="match status" value="1"/>
</dbReference>
<accession>M1YGQ3</accession>
<dbReference type="GO" id="GO:0030151">
    <property type="term" value="F:molybdenum ion binding"/>
    <property type="evidence" value="ECO:0007669"/>
    <property type="project" value="InterPro"/>
</dbReference>
<evidence type="ECO:0000256" key="3">
    <source>
        <dbReference type="ARBA" id="ARBA00022723"/>
    </source>
</evidence>
<dbReference type="Pfam" id="PF03404">
    <property type="entry name" value="Mo-co_dimer"/>
    <property type="match status" value="1"/>
</dbReference>
<dbReference type="PANTHER" id="PTHR19372">
    <property type="entry name" value="SULFITE REDUCTASE"/>
    <property type="match status" value="1"/>
</dbReference>
<keyword evidence="3" id="KW-0479">Metal-binding</keyword>
<evidence type="ECO:0000256" key="4">
    <source>
        <dbReference type="ARBA" id="ARBA00023002"/>
    </source>
</evidence>
<dbReference type="PANTHER" id="PTHR19372:SF7">
    <property type="entry name" value="SULFITE OXIDASE, MITOCHONDRIAL"/>
    <property type="match status" value="1"/>
</dbReference>
<dbReference type="EC" id="1.8.3.1" evidence="7"/>
<dbReference type="Pfam" id="PF00174">
    <property type="entry name" value="Oxidored_molyb"/>
    <property type="match status" value="1"/>
</dbReference>
<dbReference type="SUPFAM" id="SSF81296">
    <property type="entry name" value="E set domains"/>
    <property type="match status" value="1"/>
</dbReference>
<dbReference type="STRING" id="1266370.NITGR_140026"/>
<sequence length="435" mass="48586">MPGKKERGLFELYRDDPEKADWELWGRGADPVSRRGFLKDAGLAFMALTVGAHLPHARFLPQGLLPVALAESETTPVIEGKSGLIVHNDRPINAEPPPHLLDADFTPKEHFFVRNNGLPPAETDTPGAWSFTVDGEVHTPLTLTLEELKHKFKHHTYALQLECGGNGRAGFYPSAKGNQWRFGAIGCARFTGVRLRDVLNAAGVKASAVYTGYYGEDLHLSGRPDKVSISRGTPIAKAMDEHTLIAWAMNDELLPLLHGFPLRLVTPGWPGSTSPKWLKRIWVRDRVHDGQKMDHYRVPRYPVKPGTSVSEEDMEIIESMPVKSLITHPQTGIEIQKGQPLFVRGHAWAGDRPVAAMHVSVDFGASWQVAQLKEPVNRYAWQRWQTQVRFPAPGYYEVWARATDEMGVMQPMVVPGWNPSGYLNNAMHRIAVTVR</sequence>
<dbReference type="RefSeq" id="WP_005006278.1">
    <property type="nucleotide sequence ID" value="NZ_HG422173.1"/>
</dbReference>
<evidence type="ECO:0000259" key="5">
    <source>
        <dbReference type="Pfam" id="PF00174"/>
    </source>
</evidence>
<dbReference type="HOGENOM" id="CLU_003827_5_5_0"/>
<dbReference type="AlphaFoldDB" id="M1YGQ3"/>
<feature type="domain" description="Moybdenum cofactor oxidoreductase dimerisation" evidence="6">
    <location>
        <begin position="316"/>
        <end position="434"/>
    </location>
</feature>
<reference evidence="7 8" key="1">
    <citation type="journal article" date="2013" name="Front. Microbiol.">
        <title>The genome of Nitrospina gracilis illuminates the metabolism and evolution of the major marine nitrite oxidizer.</title>
        <authorList>
            <person name="Luecker S."/>
            <person name="Nowka B."/>
            <person name="Rattei T."/>
            <person name="Spieck E."/>
            <person name="and Daims H."/>
        </authorList>
    </citation>
    <scope>NUCLEOTIDE SEQUENCE [LARGE SCALE GENOMIC DNA]</scope>
    <source>
        <strain evidence="7 8">3/211</strain>
    </source>
</reference>
<gene>
    <name evidence="7" type="ORF">NITGR_140026</name>
</gene>